<organism evidence="1">
    <name type="scientific">Zea mays</name>
    <name type="common">Maize</name>
    <dbReference type="NCBI Taxonomy" id="4577"/>
    <lineage>
        <taxon>Eukaryota</taxon>
        <taxon>Viridiplantae</taxon>
        <taxon>Streptophyta</taxon>
        <taxon>Embryophyta</taxon>
        <taxon>Tracheophyta</taxon>
        <taxon>Spermatophyta</taxon>
        <taxon>Magnoliopsida</taxon>
        <taxon>Liliopsida</taxon>
        <taxon>Poales</taxon>
        <taxon>Poaceae</taxon>
        <taxon>PACMAD clade</taxon>
        <taxon>Panicoideae</taxon>
        <taxon>Andropogonodae</taxon>
        <taxon>Andropogoneae</taxon>
        <taxon>Tripsacinae</taxon>
        <taxon>Zea</taxon>
    </lineage>
</organism>
<dbReference type="EMBL" id="CM007650">
    <property type="protein sequence ID" value="ONM54487.1"/>
    <property type="molecule type" value="Genomic_DNA"/>
</dbReference>
<sequence length="83" mass="9454">MHFLMLFFEPPGAKTGLQPLIVSCPYLTKCHHLVTIKNCRCLKPSSNILQESVSTQAEFQQNRCKHSTMCLPHSSIIHGLREF</sequence>
<evidence type="ECO:0000313" key="1">
    <source>
        <dbReference type="EMBL" id="ONM54487.1"/>
    </source>
</evidence>
<gene>
    <name evidence="1" type="ORF">ZEAMMB73_Zm00001d020205</name>
</gene>
<reference evidence="1" key="1">
    <citation type="submission" date="2015-12" db="EMBL/GenBank/DDBJ databases">
        <title>Update maize B73 reference genome by single molecule sequencing technologies.</title>
        <authorList>
            <consortium name="Maize Genome Sequencing Project"/>
            <person name="Ware D."/>
        </authorList>
    </citation>
    <scope>NUCLEOTIDE SEQUENCE [LARGE SCALE GENOMIC DNA]</scope>
    <source>
        <tissue evidence="1">Seedling</tissue>
    </source>
</reference>
<dbReference type="AlphaFoldDB" id="A0A1D6I2U6"/>
<name>A0A1D6I2U6_MAIZE</name>
<accession>A0A1D6I2U6</accession>
<proteinExistence type="predicted"/>
<protein>
    <submittedName>
        <fullName evidence="1">Uncharacterized conserved protein UCP009193</fullName>
    </submittedName>
</protein>